<dbReference type="Gene3D" id="1.20.5.170">
    <property type="match status" value="1"/>
</dbReference>
<evidence type="ECO:0000313" key="5">
    <source>
        <dbReference type="EMBL" id="USW50918.1"/>
    </source>
</evidence>
<keyword evidence="3" id="KW-0234">DNA repair</keyword>
<dbReference type="InterPro" id="IPR010760">
    <property type="entry name" value="DNA-repair_Swi5"/>
</dbReference>
<feature type="region of interest" description="Disordered" evidence="4">
    <location>
        <begin position="1"/>
        <end position="53"/>
    </location>
</feature>
<organism evidence="5 6">
    <name type="scientific">Septoria linicola</name>
    <dbReference type="NCBI Taxonomy" id="215465"/>
    <lineage>
        <taxon>Eukaryota</taxon>
        <taxon>Fungi</taxon>
        <taxon>Dikarya</taxon>
        <taxon>Ascomycota</taxon>
        <taxon>Pezizomycotina</taxon>
        <taxon>Dothideomycetes</taxon>
        <taxon>Dothideomycetidae</taxon>
        <taxon>Mycosphaerellales</taxon>
        <taxon>Mycosphaerellaceae</taxon>
        <taxon>Septoria</taxon>
    </lineage>
</organism>
<keyword evidence="6" id="KW-1185">Reference proteome</keyword>
<keyword evidence="2" id="KW-0227">DNA damage</keyword>
<dbReference type="Proteomes" id="UP001056384">
    <property type="component" value="Chromosome 3"/>
</dbReference>
<dbReference type="PANTHER" id="PTHR28529">
    <property type="entry name" value="DNA REPAIR PROTEIN SWI5 HOMOLOG"/>
    <property type="match status" value="1"/>
</dbReference>
<reference evidence="5" key="1">
    <citation type="submission" date="2022-06" db="EMBL/GenBank/DDBJ databases">
        <title>Complete genome sequences of two strains of the flax pathogen Septoria linicola.</title>
        <authorList>
            <person name="Lapalu N."/>
            <person name="Simon A."/>
            <person name="Demenou B."/>
            <person name="Paumier D."/>
            <person name="Guillot M.-P."/>
            <person name="Gout L."/>
            <person name="Valade R."/>
        </authorList>
    </citation>
    <scope>NUCLEOTIDE SEQUENCE</scope>
    <source>
        <strain evidence="5">SE15195</strain>
    </source>
</reference>
<comment type="similarity">
    <text evidence="1">Belongs to the SWI5/SAE3 family.</text>
</comment>
<dbReference type="PANTHER" id="PTHR28529:SF2">
    <property type="entry name" value="DNA REPAIR PROTEIN SWI5 HOMOLOG"/>
    <property type="match status" value="1"/>
</dbReference>
<evidence type="ECO:0000256" key="1">
    <source>
        <dbReference type="ARBA" id="ARBA00008060"/>
    </source>
</evidence>
<dbReference type="GO" id="GO:0000709">
    <property type="term" value="P:meiotic joint molecule formation"/>
    <property type="evidence" value="ECO:0007669"/>
    <property type="project" value="TreeGrafter"/>
</dbReference>
<evidence type="ECO:0000256" key="4">
    <source>
        <dbReference type="SAM" id="MobiDB-lite"/>
    </source>
</evidence>
<dbReference type="Pfam" id="PF07061">
    <property type="entry name" value="Swi5"/>
    <property type="match status" value="1"/>
</dbReference>
<feature type="compositionally biased region" description="Low complexity" evidence="4">
    <location>
        <begin position="1"/>
        <end position="22"/>
    </location>
</feature>
<name>A0A9Q9APU1_9PEZI</name>
<proteinExistence type="inferred from homology"/>
<dbReference type="AlphaFoldDB" id="A0A9Q9APU1"/>
<dbReference type="EMBL" id="CP099420">
    <property type="protein sequence ID" value="USW50918.1"/>
    <property type="molecule type" value="Genomic_DNA"/>
</dbReference>
<evidence type="ECO:0000256" key="2">
    <source>
        <dbReference type="ARBA" id="ARBA00022763"/>
    </source>
</evidence>
<evidence type="ECO:0000256" key="3">
    <source>
        <dbReference type="ARBA" id="ARBA00023204"/>
    </source>
</evidence>
<dbReference type="GO" id="GO:0034974">
    <property type="term" value="C:Swi5-Swi2 complex"/>
    <property type="evidence" value="ECO:0007669"/>
    <property type="project" value="TreeGrafter"/>
</dbReference>
<protein>
    <submittedName>
        <fullName evidence="5">DNA repair protein, Swi5</fullName>
    </submittedName>
</protein>
<accession>A0A9Q9APU1</accession>
<gene>
    <name evidence="5" type="ORF">Slin15195_G042370</name>
</gene>
<sequence>MSSQELPSQQQQQLPPSSDAPLPSSPTPAKAPNASSESNMTAEQQPEPNPRLAALAAKHANLQAKLADLQAQRTAYIDAATLPSGLAMPEEWSEEQKSKQALAIANGVIKEHILLLHDYNEIKDIGLGLMGLVADNRGVRQKVIMEDFGITDKD</sequence>
<dbReference type="GO" id="GO:0032798">
    <property type="term" value="C:Swi5-Sfr1 complex"/>
    <property type="evidence" value="ECO:0007669"/>
    <property type="project" value="TreeGrafter"/>
</dbReference>
<evidence type="ECO:0000313" key="6">
    <source>
        <dbReference type="Proteomes" id="UP001056384"/>
    </source>
</evidence>
<dbReference type="GO" id="GO:0010772">
    <property type="term" value="P:meiotic DNA recombinase assembly involved in reciprocal meiotic recombination"/>
    <property type="evidence" value="ECO:0007669"/>
    <property type="project" value="TreeGrafter"/>
</dbReference>
<feature type="compositionally biased region" description="Polar residues" evidence="4">
    <location>
        <begin position="33"/>
        <end position="46"/>
    </location>
</feature>